<feature type="non-terminal residue" evidence="2">
    <location>
        <position position="1"/>
    </location>
</feature>
<name>A0A820MG17_9BILA</name>
<comment type="caution">
    <text evidence="2">The sequence shown here is derived from an EMBL/GenBank/DDBJ whole genome shotgun (WGS) entry which is preliminary data.</text>
</comment>
<dbReference type="Proteomes" id="UP000663868">
    <property type="component" value="Unassembled WGS sequence"/>
</dbReference>
<reference evidence="2" key="1">
    <citation type="submission" date="2021-02" db="EMBL/GenBank/DDBJ databases">
        <authorList>
            <person name="Nowell W R."/>
        </authorList>
    </citation>
    <scope>NUCLEOTIDE SEQUENCE</scope>
</reference>
<evidence type="ECO:0000313" key="2">
    <source>
        <dbReference type="EMBL" id="CAF4371451.1"/>
    </source>
</evidence>
<accession>A0A820MG17</accession>
<organism evidence="2 3">
    <name type="scientific">Adineta steineri</name>
    <dbReference type="NCBI Taxonomy" id="433720"/>
    <lineage>
        <taxon>Eukaryota</taxon>
        <taxon>Metazoa</taxon>
        <taxon>Spiralia</taxon>
        <taxon>Gnathifera</taxon>
        <taxon>Rotifera</taxon>
        <taxon>Eurotatoria</taxon>
        <taxon>Bdelloidea</taxon>
        <taxon>Adinetida</taxon>
        <taxon>Adinetidae</taxon>
        <taxon>Adineta</taxon>
    </lineage>
</organism>
<keyword evidence="1" id="KW-0175">Coiled coil</keyword>
<dbReference type="AlphaFoldDB" id="A0A820MG17"/>
<feature type="non-terminal residue" evidence="2">
    <location>
        <position position="65"/>
    </location>
</feature>
<sequence>REREIETRIRHEFSLKIESLQREIQALQGQIKDRDRLIREIETEVDDVRVQTRKDYEKFDNVHVQ</sequence>
<protein>
    <submittedName>
        <fullName evidence="2">Uncharacterized protein</fullName>
    </submittedName>
</protein>
<evidence type="ECO:0000256" key="1">
    <source>
        <dbReference type="SAM" id="Coils"/>
    </source>
</evidence>
<evidence type="ECO:0000313" key="3">
    <source>
        <dbReference type="Proteomes" id="UP000663868"/>
    </source>
</evidence>
<dbReference type="EMBL" id="CAJOBB010020896">
    <property type="protein sequence ID" value="CAF4371451.1"/>
    <property type="molecule type" value="Genomic_DNA"/>
</dbReference>
<proteinExistence type="predicted"/>
<feature type="coiled-coil region" evidence="1">
    <location>
        <begin position="10"/>
        <end position="44"/>
    </location>
</feature>
<gene>
    <name evidence="2" type="ORF">KXQ929_LOCUS49383</name>
</gene>